<reference evidence="3 4" key="1">
    <citation type="submission" date="2018-03" db="EMBL/GenBank/DDBJ databases">
        <title>Bacillus urumqiensis sp. nov., a moderately haloalkaliphilic bacterium isolated from a salt lake.</title>
        <authorList>
            <person name="Zhao B."/>
            <person name="Liao Z."/>
        </authorList>
    </citation>
    <scope>NUCLEOTIDE SEQUENCE [LARGE SCALE GENOMIC DNA]</scope>
    <source>
        <strain evidence="3 4">BZ-SZ-XJ18</strain>
    </source>
</reference>
<evidence type="ECO:0000256" key="1">
    <source>
        <dbReference type="HAMAP-Rule" id="MF_00707"/>
    </source>
</evidence>
<dbReference type="NCBIfam" id="NF003361">
    <property type="entry name" value="PRK04435.1"/>
    <property type="match status" value="1"/>
</dbReference>
<keyword evidence="4" id="KW-1185">Reference proteome</keyword>
<comment type="similarity">
    <text evidence="1">Belongs to the UPF0735 family.</text>
</comment>
<dbReference type="InterPro" id="IPR008310">
    <property type="entry name" value="UPF0735_ACT_dom-cont"/>
</dbReference>
<dbReference type="EMBL" id="PVNS01000010">
    <property type="protein sequence ID" value="PRO64999.1"/>
    <property type="molecule type" value="Genomic_DNA"/>
</dbReference>
<dbReference type="Gene3D" id="3.30.70.260">
    <property type="match status" value="1"/>
</dbReference>
<dbReference type="InterPro" id="IPR002912">
    <property type="entry name" value="ACT_dom"/>
</dbReference>
<evidence type="ECO:0000259" key="2">
    <source>
        <dbReference type="PROSITE" id="PS51671"/>
    </source>
</evidence>
<gene>
    <name evidence="3" type="ORF">C6I21_11140</name>
</gene>
<feature type="domain" description="ACT" evidence="2">
    <location>
        <begin position="77"/>
        <end position="152"/>
    </location>
</feature>
<accession>A0A2P6MFC3</accession>
<sequence length="154" mass="17376">MRRFYVRKRSDQFYLVREDMLSEAMLKTVEAKRLLESEEVNTINEAVHAVELSRSAFYKYKDGIFPFHTMVKEKIITMTIHLQDQSGSLSRLLSMIAQTGANVLTINQTIPLQGKATITLTIETAAMTYDVTGLLDQMEKLDAVQKVEIVGSGA</sequence>
<comment type="caution">
    <text evidence="3">The sequence shown here is derived from an EMBL/GenBank/DDBJ whole genome shotgun (WGS) entry which is preliminary data.</text>
</comment>
<proteinExistence type="inferred from homology"/>
<dbReference type="RefSeq" id="WP_105959557.1">
    <property type="nucleotide sequence ID" value="NZ_PVNS01000010.1"/>
</dbReference>
<dbReference type="PIRSF" id="PIRSF025624">
    <property type="entry name" value="ACT_PheB"/>
    <property type="match status" value="1"/>
</dbReference>
<dbReference type="OrthoDB" id="9788773at2"/>
<protein>
    <recommendedName>
        <fullName evidence="1">UPF0735 ACT domain-containing protein C6I21_11140</fullName>
    </recommendedName>
</protein>
<dbReference type="HAMAP" id="MF_00707">
    <property type="entry name" value="UPF0735"/>
    <property type="match status" value="1"/>
</dbReference>
<dbReference type="AlphaFoldDB" id="A0A2P6MFC3"/>
<dbReference type="Proteomes" id="UP000243650">
    <property type="component" value="Unassembled WGS sequence"/>
</dbReference>
<evidence type="ECO:0000313" key="4">
    <source>
        <dbReference type="Proteomes" id="UP000243650"/>
    </source>
</evidence>
<dbReference type="InterPro" id="IPR045865">
    <property type="entry name" value="ACT-like_dom_sf"/>
</dbReference>
<name>A0A2P6MFC3_ALKUR</name>
<dbReference type="CDD" id="cd04888">
    <property type="entry name" value="ACT_PheB-BS"/>
    <property type="match status" value="1"/>
</dbReference>
<dbReference type="PROSITE" id="PS51671">
    <property type="entry name" value="ACT"/>
    <property type="match status" value="1"/>
</dbReference>
<organism evidence="3 4">
    <name type="scientific">Alkalicoccus urumqiensis</name>
    <name type="common">Bacillus urumqiensis</name>
    <dbReference type="NCBI Taxonomy" id="1548213"/>
    <lineage>
        <taxon>Bacteria</taxon>
        <taxon>Bacillati</taxon>
        <taxon>Bacillota</taxon>
        <taxon>Bacilli</taxon>
        <taxon>Bacillales</taxon>
        <taxon>Bacillaceae</taxon>
        <taxon>Alkalicoccus</taxon>
    </lineage>
</organism>
<evidence type="ECO:0000313" key="3">
    <source>
        <dbReference type="EMBL" id="PRO64999.1"/>
    </source>
</evidence>
<dbReference type="SUPFAM" id="SSF55021">
    <property type="entry name" value="ACT-like"/>
    <property type="match status" value="1"/>
</dbReference>